<dbReference type="EMBL" id="GL379925">
    <property type="protein sequence ID" value="EGT35597.1"/>
    <property type="molecule type" value="Genomic_DNA"/>
</dbReference>
<dbReference type="Proteomes" id="UP000008068">
    <property type="component" value="Unassembled WGS sequence"/>
</dbReference>
<dbReference type="AlphaFoldDB" id="G0NQE2"/>
<evidence type="ECO:0000313" key="2">
    <source>
        <dbReference type="Proteomes" id="UP000008068"/>
    </source>
</evidence>
<protein>
    <submittedName>
        <fullName evidence="1">Uncharacterized protein</fullName>
    </submittedName>
</protein>
<keyword evidence="2" id="KW-1185">Reference proteome</keyword>
<sequence>MVLRDWGTEFVKHSQQLVSVPDRFTDFFIRDVEKLTISPSYEMLAP</sequence>
<dbReference type="HOGENOM" id="CLU_3191780_0_0_1"/>
<proteinExistence type="predicted"/>
<accession>G0NQE2</accession>
<organism evidence="2">
    <name type="scientific">Caenorhabditis brenneri</name>
    <name type="common">Nematode worm</name>
    <dbReference type="NCBI Taxonomy" id="135651"/>
    <lineage>
        <taxon>Eukaryota</taxon>
        <taxon>Metazoa</taxon>
        <taxon>Ecdysozoa</taxon>
        <taxon>Nematoda</taxon>
        <taxon>Chromadorea</taxon>
        <taxon>Rhabditida</taxon>
        <taxon>Rhabditina</taxon>
        <taxon>Rhabditomorpha</taxon>
        <taxon>Rhabditoidea</taxon>
        <taxon>Rhabditidae</taxon>
        <taxon>Peloderinae</taxon>
        <taxon>Caenorhabditis</taxon>
    </lineage>
</organism>
<evidence type="ECO:0000313" key="1">
    <source>
        <dbReference type="EMBL" id="EGT35597.1"/>
    </source>
</evidence>
<reference evidence="2" key="1">
    <citation type="submission" date="2011-07" db="EMBL/GenBank/DDBJ databases">
        <authorList>
            <consortium name="Caenorhabditis brenneri Sequencing and Analysis Consortium"/>
            <person name="Wilson R.K."/>
        </authorList>
    </citation>
    <scope>NUCLEOTIDE SEQUENCE [LARGE SCALE GENOMIC DNA]</scope>
    <source>
        <strain evidence="2">PB2801</strain>
    </source>
</reference>
<name>G0NQE2_CAEBE</name>
<dbReference type="InParanoid" id="G0NQE2"/>
<gene>
    <name evidence="1" type="ORF">CAEBREN_12341</name>
</gene>